<sequence>MRNPSPTRCLTGWCLAESNVYQPSRTPRPTAAGGFTCEKHWEPVRDVLSPTPITPGTLSKSKNAPDIIERAANLPSIDIAFSFKDLDPCEYENPDSVSQADIIADSGLRWLDIDRARIANQPTAQQPFHRRAVSSVESGMEHHQPHSRHFSNCQGNRADPSLEPSEVNNGKISAWLTGLITPSYKPEMQEAPTMPALQRLKTEKNRVEPGNLGVVDYLTAMASRRAPDSPSDGLSEGGVNIDPQVEDLALSNRLSDSGLEEKSLSLDSLDPPAIVDLKHQNQLEPGLKEWLSNVPAQYLSTRFGSGYDGPPSPTRDQARLESTSCNGSSAAKNVADQRYHSKNYYSAAGTIDWEKSWFKHKPRRAHDVSEVTSPDYSVHKHAVDLFSMTGFDSDQSEGESPDSNTPNKDVSGLPNALTFKSCPELGTVEEVEGKTSKSILGAIHPLHRHGIRRAFSKPFRYLKRKISGAPTDSSIRSDFPAPPYGTERRILSRGSADIYPSSGQESPVFNTPVRAPSEAQARLKKDLEGADQIYTGPAAMSGGKIVDEGNGVFCPSVSAPFLLAKSTSHSTPARFGPRRRTTARSRLSEVTTPEDLATPEISLSPCSPEIDFNSADCAVMDWQDDDETGLAPHSPTASRDNVNSPHTLLSTPSSAQHYRSSPILVGEAHYLPRAGLALRRVIESMLENESDTAPPSCSAEEALKSETNDTEPHQSAGSQSIDGVEGSHSEEGAASRSMSPPVLSGIPLDQRGADCTNASGGSDADTSSAIIAKRESCHPDTWNSSKGEPGDSDPFCPLSCNSEEPSPRSSL</sequence>
<feature type="compositionally biased region" description="Low complexity" evidence="1">
    <location>
        <begin position="758"/>
        <end position="769"/>
    </location>
</feature>
<evidence type="ECO:0000256" key="1">
    <source>
        <dbReference type="SAM" id="MobiDB-lite"/>
    </source>
</evidence>
<feature type="region of interest" description="Disordered" evidence="1">
    <location>
        <begin position="625"/>
        <end position="656"/>
    </location>
</feature>
<reference evidence="3" key="1">
    <citation type="journal article" date="2015" name="BMC Genomics">
        <title>Genomic and transcriptomic analysis of the endophytic fungus Pestalotiopsis fici reveals its lifestyle and high potential for synthesis of natural products.</title>
        <authorList>
            <person name="Wang X."/>
            <person name="Zhang X."/>
            <person name="Liu L."/>
            <person name="Xiang M."/>
            <person name="Wang W."/>
            <person name="Sun X."/>
            <person name="Che Y."/>
            <person name="Guo L."/>
            <person name="Liu G."/>
            <person name="Guo L."/>
            <person name="Wang C."/>
            <person name="Yin W.B."/>
            <person name="Stadler M."/>
            <person name="Zhang X."/>
            <person name="Liu X."/>
        </authorList>
    </citation>
    <scope>NUCLEOTIDE SEQUENCE [LARGE SCALE GENOMIC DNA]</scope>
    <source>
        <strain evidence="3">W106-1 / CGMCC3.15140</strain>
    </source>
</reference>
<dbReference type="OrthoDB" id="4758749at2759"/>
<gene>
    <name evidence="2" type="ORF">PFICI_05852</name>
</gene>
<evidence type="ECO:0000313" key="2">
    <source>
        <dbReference type="EMBL" id="ETS83976.1"/>
    </source>
</evidence>
<evidence type="ECO:0000313" key="3">
    <source>
        <dbReference type="Proteomes" id="UP000030651"/>
    </source>
</evidence>
<feature type="region of interest" description="Disordered" evidence="1">
    <location>
        <begin position="687"/>
        <end position="811"/>
    </location>
</feature>
<organism evidence="2 3">
    <name type="scientific">Pestalotiopsis fici (strain W106-1 / CGMCC3.15140)</name>
    <dbReference type="NCBI Taxonomy" id="1229662"/>
    <lineage>
        <taxon>Eukaryota</taxon>
        <taxon>Fungi</taxon>
        <taxon>Dikarya</taxon>
        <taxon>Ascomycota</taxon>
        <taxon>Pezizomycotina</taxon>
        <taxon>Sordariomycetes</taxon>
        <taxon>Xylariomycetidae</taxon>
        <taxon>Amphisphaeriales</taxon>
        <taxon>Sporocadaceae</taxon>
        <taxon>Pestalotiopsis</taxon>
    </lineage>
</organism>
<feature type="region of interest" description="Disordered" evidence="1">
    <location>
        <begin position="496"/>
        <end position="516"/>
    </location>
</feature>
<feature type="region of interest" description="Disordered" evidence="1">
    <location>
        <begin position="568"/>
        <end position="600"/>
    </location>
</feature>
<protein>
    <submittedName>
        <fullName evidence="2">Uncharacterized protein</fullName>
    </submittedName>
</protein>
<dbReference type="EMBL" id="KI912111">
    <property type="protein sequence ID" value="ETS83976.1"/>
    <property type="molecule type" value="Genomic_DNA"/>
</dbReference>
<accession>W3XFI5</accession>
<feature type="region of interest" description="Disordered" evidence="1">
    <location>
        <begin position="302"/>
        <end position="333"/>
    </location>
</feature>
<dbReference type="InParanoid" id="W3XFI5"/>
<dbReference type="KEGG" id="pfy:PFICI_05852"/>
<proteinExistence type="predicted"/>
<dbReference type="GeneID" id="19270865"/>
<dbReference type="Proteomes" id="UP000030651">
    <property type="component" value="Unassembled WGS sequence"/>
</dbReference>
<feature type="compositionally biased region" description="Basic and acidic residues" evidence="1">
    <location>
        <begin position="701"/>
        <end position="712"/>
    </location>
</feature>
<feature type="region of interest" description="Disordered" evidence="1">
    <location>
        <begin position="390"/>
        <end position="416"/>
    </location>
</feature>
<feature type="compositionally biased region" description="Polar residues" evidence="1">
    <location>
        <begin position="799"/>
        <end position="811"/>
    </location>
</feature>
<feature type="compositionally biased region" description="Polar residues" evidence="1">
    <location>
        <begin position="635"/>
        <end position="656"/>
    </location>
</feature>
<dbReference type="HOGENOM" id="CLU_347839_0_0_1"/>
<name>W3XFI5_PESFW</name>
<keyword evidence="3" id="KW-1185">Reference proteome</keyword>
<dbReference type="AlphaFoldDB" id="W3XFI5"/>
<feature type="compositionally biased region" description="Polar residues" evidence="1">
    <location>
        <begin position="320"/>
        <end position="331"/>
    </location>
</feature>
<dbReference type="RefSeq" id="XP_007832624.1">
    <property type="nucleotide sequence ID" value="XM_007834433.1"/>
</dbReference>